<keyword evidence="7 10" id="KW-0460">Magnesium</keyword>
<feature type="binding site" evidence="10">
    <location>
        <begin position="250"/>
        <end position="256"/>
    </location>
    <ligand>
        <name>GTP</name>
        <dbReference type="ChEBI" id="CHEBI:37565"/>
    </ligand>
</feature>
<evidence type="ECO:0000256" key="3">
    <source>
        <dbReference type="ARBA" id="ARBA00022694"/>
    </source>
</evidence>
<feature type="binding site" evidence="10">
    <location>
        <position position="125"/>
    </location>
    <ligand>
        <name>(6S)-5-formyl-5,6,7,8-tetrahydrofolate</name>
        <dbReference type="ChEBI" id="CHEBI:57457"/>
    </ligand>
</feature>
<dbReference type="Proteomes" id="UP000239720">
    <property type="component" value="Unassembled WGS sequence"/>
</dbReference>
<keyword evidence="6 10" id="KW-0378">Hydrolase</keyword>
<evidence type="ECO:0000256" key="6">
    <source>
        <dbReference type="ARBA" id="ARBA00022801"/>
    </source>
</evidence>
<dbReference type="GO" id="GO:0002098">
    <property type="term" value="P:tRNA wobble uridine modification"/>
    <property type="evidence" value="ECO:0007669"/>
    <property type="project" value="TreeGrafter"/>
</dbReference>
<evidence type="ECO:0000256" key="1">
    <source>
        <dbReference type="ARBA" id="ARBA00011043"/>
    </source>
</evidence>
<dbReference type="NCBIfam" id="TIGR00450">
    <property type="entry name" value="mnmE_trmE_thdF"/>
    <property type="match status" value="1"/>
</dbReference>
<feature type="binding site" evidence="10">
    <location>
        <position position="255"/>
    </location>
    <ligand>
        <name>K(+)</name>
        <dbReference type="ChEBI" id="CHEBI:29103"/>
    </ligand>
</feature>
<evidence type="ECO:0000259" key="12">
    <source>
        <dbReference type="PROSITE" id="PS51709"/>
    </source>
</evidence>
<dbReference type="InterPro" id="IPR025867">
    <property type="entry name" value="MnmE_helical"/>
</dbReference>
<name>A0A2K9EM45_9FIRM</name>
<dbReference type="PRINTS" id="PR00326">
    <property type="entry name" value="GTP1OBG"/>
</dbReference>
<dbReference type="PANTHER" id="PTHR42714">
    <property type="entry name" value="TRNA MODIFICATION GTPASE GTPBP3"/>
    <property type="match status" value="1"/>
</dbReference>
<dbReference type="OrthoDB" id="9805918at2"/>
<dbReference type="NCBIfam" id="NF003661">
    <property type="entry name" value="PRK05291.1-3"/>
    <property type="match status" value="1"/>
</dbReference>
<dbReference type="PROSITE" id="PS51709">
    <property type="entry name" value="G_TRME"/>
    <property type="match status" value="1"/>
</dbReference>
<dbReference type="InterPro" id="IPR027368">
    <property type="entry name" value="MnmE_dom2"/>
</dbReference>
<feature type="binding site" evidence="10">
    <location>
        <position position="23"/>
    </location>
    <ligand>
        <name>(6S)-5-formyl-5,6,7,8-tetrahydrofolate</name>
        <dbReference type="ChEBI" id="CHEBI:57457"/>
    </ligand>
</feature>
<keyword evidence="9 10" id="KW-0342">GTP-binding</keyword>
<dbReference type="InterPro" id="IPR004520">
    <property type="entry name" value="GTPase_MnmE"/>
</dbReference>
<dbReference type="InterPro" id="IPR006073">
    <property type="entry name" value="GTP-bd"/>
</dbReference>
<dbReference type="GO" id="GO:0005829">
    <property type="term" value="C:cytosol"/>
    <property type="evidence" value="ECO:0007669"/>
    <property type="project" value="TreeGrafter"/>
</dbReference>
<dbReference type="GO" id="GO:0005525">
    <property type="term" value="F:GTP binding"/>
    <property type="evidence" value="ECO:0007669"/>
    <property type="project" value="UniProtKB-UniRule"/>
</dbReference>
<dbReference type="KEGG" id="hsc:HVS_16430"/>
<dbReference type="Pfam" id="PF12631">
    <property type="entry name" value="MnmE_helical"/>
    <property type="match status" value="1"/>
</dbReference>
<feature type="binding site" evidence="10">
    <location>
        <position position="256"/>
    </location>
    <ligand>
        <name>Mg(2+)</name>
        <dbReference type="ChEBI" id="CHEBI:18420"/>
    </ligand>
</feature>
<evidence type="ECO:0000313" key="16">
    <source>
        <dbReference type="Proteomes" id="UP000239720"/>
    </source>
</evidence>
<protein>
    <recommendedName>
        <fullName evidence="10">tRNA modification GTPase MnmE</fullName>
        <ecNumber evidence="10">3.6.-.-</ecNumber>
    </recommendedName>
</protein>
<dbReference type="InterPro" id="IPR031168">
    <property type="entry name" value="G_TrmE"/>
</dbReference>
<feature type="binding site" evidence="10">
    <location>
        <position position="459"/>
    </location>
    <ligand>
        <name>(6S)-5-formyl-5,6,7,8-tetrahydrofolate</name>
        <dbReference type="ChEBI" id="CHEBI:57457"/>
    </ligand>
</feature>
<dbReference type="Pfam" id="PF01926">
    <property type="entry name" value="MMR_HSR1"/>
    <property type="match status" value="1"/>
</dbReference>
<evidence type="ECO:0000256" key="11">
    <source>
        <dbReference type="RuleBase" id="RU003313"/>
    </source>
</evidence>
<keyword evidence="5 10" id="KW-0547">Nucleotide-binding</keyword>
<evidence type="ECO:0000313" key="15">
    <source>
        <dbReference type="Proteomes" id="UP000233534"/>
    </source>
</evidence>
<feature type="binding site" evidence="10">
    <location>
        <position position="86"/>
    </location>
    <ligand>
        <name>(6S)-5-formyl-5,6,7,8-tetrahydrofolate</name>
        <dbReference type="ChEBI" id="CHEBI:57457"/>
    </ligand>
</feature>
<keyword evidence="15" id="KW-1185">Reference proteome</keyword>
<keyword evidence="2 10" id="KW-0963">Cytoplasm</keyword>
<dbReference type="AlphaFoldDB" id="A0A2K9EM45"/>
<feature type="binding site" evidence="10">
    <location>
        <begin position="275"/>
        <end position="278"/>
    </location>
    <ligand>
        <name>GTP</name>
        <dbReference type="ChEBI" id="CHEBI:37565"/>
    </ligand>
</feature>
<evidence type="ECO:0000256" key="4">
    <source>
        <dbReference type="ARBA" id="ARBA00022723"/>
    </source>
</evidence>
<dbReference type="EMBL" id="CP025197">
    <property type="protein sequence ID" value="AUG59113.1"/>
    <property type="molecule type" value="Genomic_DNA"/>
</dbReference>
<dbReference type="GO" id="GO:0003924">
    <property type="term" value="F:GTPase activity"/>
    <property type="evidence" value="ECO:0007669"/>
    <property type="project" value="UniProtKB-UniRule"/>
</dbReference>
<dbReference type="InterPro" id="IPR027266">
    <property type="entry name" value="TrmE/GcvT-like"/>
</dbReference>
<comment type="subcellular location">
    <subcellularLocation>
        <location evidence="10">Cytoplasm</location>
    </subcellularLocation>
</comment>
<dbReference type="EMBL" id="NEMB01000003">
    <property type="protein sequence ID" value="PQQ65824.1"/>
    <property type="molecule type" value="Genomic_DNA"/>
</dbReference>
<dbReference type="Gene3D" id="3.40.50.300">
    <property type="entry name" value="P-loop containing nucleotide triphosphate hydrolases"/>
    <property type="match status" value="1"/>
</dbReference>
<dbReference type="CDD" id="cd14858">
    <property type="entry name" value="TrmE_N"/>
    <property type="match status" value="1"/>
</dbReference>
<reference evidence="13 15" key="1">
    <citation type="submission" date="2017-12" db="EMBL/GenBank/DDBJ databases">
        <title>Complete genome sequence of Herbivorax saccincola GGR1, a novel Cellulosome-producing hydrolytic bacterium in a thermophilic biogas plant, established by Illumina and Nanopore MinION sequencing.</title>
        <authorList>
            <person name="Pechtl A."/>
            <person name="Ruckert C."/>
            <person name="Koeck D.E."/>
            <person name="Maus I."/>
            <person name="Winkler A."/>
            <person name="Kalinowski J."/>
            <person name="Puhler A."/>
            <person name="Schwarz W.W."/>
            <person name="Zverlov V.V."/>
            <person name="Schluter A."/>
            <person name="Liebl W."/>
        </authorList>
    </citation>
    <scope>NUCLEOTIDE SEQUENCE [LARGE SCALE GENOMIC DNA]</scope>
    <source>
        <strain evidence="13">GGR1</strain>
        <strain evidence="15">SR1</strain>
    </source>
</reference>
<evidence type="ECO:0000256" key="2">
    <source>
        <dbReference type="ARBA" id="ARBA00022490"/>
    </source>
</evidence>
<dbReference type="Gene3D" id="1.20.120.430">
    <property type="entry name" value="tRNA modification GTPase MnmE domain 2"/>
    <property type="match status" value="1"/>
</dbReference>
<evidence type="ECO:0000256" key="8">
    <source>
        <dbReference type="ARBA" id="ARBA00022958"/>
    </source>
</evidence>
<feature type="binding site" evidence="10">
    <location>
        <position position="231"/>
    </location>
    <ligand>
        <name>K(+)</name>
        <dbReference type="ChEBI" id="CHEBI:29103"/>
    </ligand>
</feature>
<dbReference type="SUPFAM" id="SSF52540">
    <property type="entry name" value="P-loop containing nucleoside triphosphate hydrolases"/>
    <property type="match status" value="1"/>
</dbReference>
<accession>A0A2K9EM45</accession>
<comment type="caution">
    <text evidence="10">Lacks conserved residue(s) required for the propagation of feature annotation.</text>
</comment>
<dbReference type="HAMAP" id="MF_00379">
    <property type="entry name" value="GTPase_MnmE"/>
    <property type="match status" value="1"/>
</dbReference>
<dbReference type="NCBIfam" id="TIGR00231">
    <property type="entry name" value="small_GTP"/>
    <property type="match status" value="1"/>
</dbReference>
<dbReference type="RefSeq" id="WP_101304000.1">
    <property type="nucleotide sequence ID" value="NZ_CP025197.1"/>
</dbReference>
<keyword evidence="8 10" id="KW-0630">Potassium</keyword>
<evidence type="ECO:0000313" key="13">
    <source>
        <dbReference type="EMBL" id="AUG59113.1"/>
    </source>
</evidence>
<comment type="function">
    <text evidence="10">Exhibits a very high intrinsic GTPase hydrolysis rate. Involved in the addition of a carboxymethylaminomethyl (cmnm) group at the wobble position (U34) of certain tRNAs, forming tRNA-cmnm(5)s(2)U34.</text>
</comment>
<feature type="binding site" evidence="10">
    <location>
        <begin position="231"/>
        <end position="236"/>
    </location>
    <ligand>
        <name>GTP</name>
        <dbReference type="ChEBI" id="CHEBI:37565"/>
    </ligand>
</feature>
<feature type="binding site" evidence="10">
    <location>
        <position position="235"/>
    </location>
    <ligand>
        <name>Mg(2+)</name>
        <dbReference type="ChEBI" id="CHEBI:18420"/>
    </ligand>
</feature>
<keyword evidence="4 10" id="KW-0479">Metal-binding</keyword>
<dbReference type="GO" id="GO:0042802">
    <property type="term" value="F:identical protein binding"/>
    <property type="evidence" value="ECO:0007669"/>
    <property type="project" value="UniProtKB-ARBA"/>
</dbReference>
<dbReference type="Gene3D" id="3.30.1360.120">
    <property type="entry name" value="Probable tRNA modification gtpase trme, domain 1"/>
    <property type="match status" value="1"/>
</dbReference>
<comment type="similarity">
    <text evidence="1 10 11">Belongs to the TRAFAC class TrmE-Era-EngA-EngB-Septin-like GTPase superfamily. TrmE GTPase family.</text>
</comment>
<dbReference type="SUPFAM" id="SSF116878">
    <property type="entry name" value="TrmE connector domain"/>
    <property type="match status" value="1"/>
</dbReference>
<dbReference type="GO" id="GO:0030488">
    <property type="term" value="P:tRNA methylation"/>
    <property type="evidence" value="ECO:0007669"/>
    <property type="project" value="TreeGrafter"/>
</dbReference>
<comment type="subunit">
    <text evidence="10">Homodimer. Heterotetramer of two MnmE and two MnmG subunits.</text>
</comment>
<dbReference type="Pfam" id="PF10396">
    <property type="entry name" value="TrmE_N"/>
    <property type="match status" value="1"/>
</dbReference>
<evidence type="ECO:0000256" key="5">
    <source>
        <dbReference type="ARBA" id="ARBA00022741"/>
    </source>
</evidence>
<dbReference type="PANTHER" id="PTHR42714:SF2">
    <property type="entry name" value="TRNA MODIFICATION GTPASE GTPBP3, MITOCHONDRIAL"/>
    <property type="match status" value="1"/>
</dbReference>
<feature type="binding site" evidence="10">
    <location>
        <position position="250"/>
    </location>
    <ligand>
        <name>K(+)</name>
        <dbReference type="ChEBI" id="CHEBI:29103"/>
    </ligand>
</feature>
<reference evidence="14 16" key="2">
    <citation type="journal article" date="2018" name="Syst. Appl. Microbiol.">
        <title>Characterization and high-quality draft genome sequence of Herbivorax saccincola A7, an anaerobic, alkaliphilic, thermophilic, cellulolytic, and xylanolytic bacterium.</title>
        <authorList>
            <person name="Aikawa S."/>
            <person name="Baramee S."/>
            <person name="Sermsathanaswadi J."/>
            <person name="Thianheng P."/>
            <person name="Tachaapaikoon C."/>
            <person name="Shikata A."/>
            <person name="Waeonukul R."/>
            <person name="Pason P."/>
            <person name="Ratanakhanokchai K."/>
            <person name="Kosugi A."/>
        </authorList>
    </citation>
    <scope>NUCLEOTIDE SEQUENCE [LARGE SCALE GENOMIC DNA]</scope>
    <source>
        <strain evidence="14 16">A7</strain>
    </source>
</reference>
<evidence type="ECO:0000313" key="14">
    <source>
        <dbReference type="EMBL" id="PQQ65824.1"/>
    </source>
</evidence>
<comment type="cofactor">
    <cofactor evidence="10">
        <name>K(+)</name>
        <dbReference type="ChEBI" id="CHEBI:29103"/>
    </cofactor>
    <text evidence="10">Binds 1 potassium ion per subunit.</text>
</comment>
<dbReference type="FunFam" id="3.30.1360.120:FF:000003">
    <property type="entry name" value="tRNA modification GTPase MnmE"/>
    <property type="match status" value="1"/>
</dbReference>
<dbReference type="FunFam" id="3.40.50.300:FF:000494">
    <property type="entry name" value="tRNA modification GTPase MnmE"/>
    <property type="match status" value="1"/>
</dbReference>
<dbReference type="InterPro" id="IPR027417">
    <property type="entry name" value="P-loop_NTPase"/>
</dbReference>
<organism evidence="13 15">
    <name type="scientific">Acetivibrio saccincola</name>
    <dbReference type="NCBI Taxonomy" id="1677857"/>
    <lineage>
        <taxon>Bacteria</taxon>
        <taxon>Bacillati</taxon>
        <taxon>Bacillota</taxon>
        <taxon>Clostridia</taxon>
        <taxon>Eubacteriales</taxon>
        <taxon>Oscillospiraceae</taxon>
        <taxon>Acetivibrio</taxon>
    </lineage>
</organism>
<evidence type="ECO:0000256" key="9">
    <source>
        <dbReference type="ARBA" id="ARBA00023134"/>
    </source>
</evidence>
<dbReference type="InterPro" id="IPR005225">
    <property type="entry name" value="Small_GTP-bd"/>
</dbReference>
<evidence type="ECO:0000256" key="7">
    <source>
        <dbReference type="ARBA" id="ARBA00022842"/>
    </source>
</evidence>
<proteinExistence type="inferred from homology"/>
<feature type="domain" description="TrmE-type G" evidence="12">
    <location>
        <begin position="221"/>
        <end position="380"/>
    </location>
</feature>
<dbReference type="GO" id="GO:0046872">
    <property type="term" value="F:metal ion binding"/>
    <property type="evidence" value="ECO:0007669"/>
    <property type="project" value="UniProtKB-KW"/>
</dbReference>
<dbReference type="EC" id="3.6.-.-" evidence="10"/>
<dbReference type="CDD" id="cd04164">
    <property type="entry name" value="trmE"/>
    <property type="match status" value="1"/>
</dbReference>
<gene>
    <name evidence="10 13" type="primary">mnmE</name>
    <name evidence="10" type="synonym">trmE</name>
    <name evidence="14" type="ORF">B9R14_02930</name>
    <name evidence="13" type="ORF">HVS_16430</name>
</gene>
<keyword evidence="3 10" id="KW-0819">tRNA processing</keyword>
<feature type="binding site" evidence="10">
    <location>
        <position position="252"/>
    </location>
    <ligand>
        <name>K(+)</name>
        <dbReference type="ChEBI" id="CHEBI:29103"/>
    </ligand>
</feature>
<evidence type="ECO:0000256" key="10">
    <source>
        <dbReference type="HAMAP-Rule" id="MF_00379"/>
    </source>
</evidence>
<dbReference type="Proteomes" id="UP000233534">
    <property type="component" value="Chromosome"/>
</dbReference>
<sequence>MIAEDTIAAISTPYGTGGIGIIRISGDRAFEIAKTIFKGKKNFDEIKSHTINYGKIIDPVKNETIDEVLVTKMKKPNTFTREDVVEINCHGGIVVLKKILDLVLRQGARAAEPGEFTKRAFLNGRIDLSQAEAVIDIINSKTEESSKAAVNQLEGKLSSKIKALRRRLIEILAHIEAVVDYPEEDIEEITGEKVYNEIKDIKENLKKITDNFERGRILREGIDAVIVGRPNVGKSSLLNELTGKNRAIVTDIPGTTRDIIEEYININDIPVRIVDTAGIRETEDAVEIIGVEKTHKALEEAELVIMMVDAEKGFTPEDSAILEKVANKKLIILINKIDKSNEENIKNIEKNLEGMNYIRTSIREEIGIDKIGKMITKLFTKGEINLNSQIILTNIRHKNLIDKAILSIDDAMGAYENKMPLDLMTIDITNAADFLGQITGESVKEDVINEIFSRFCLGK</sequence>
<dbReference type="InterPro" id="IPR018948">
    <property type="entry name" value="GTP-bd_TrmE_N"/>
</dbReference>